<evidence type="ECO:0000256" key="1">
    <source>
        <dbReference type="SAM" id="Phobius"/>
    </source>
</evidence>
<dbReference type="Proteomes" id="UP001430306">
    <property type="component" value="Unassembled WGS sequence"/>
</dbReference>
<keyword evidence="1" id="KW-0812">Transmembrane</keyword>
<reference evidence="2" key="1">
    <citation type="submission" date="2021-11" db="EMBL/GenBank/DDBJ databases">
        <title>Genome sequence.</title>
        <authorList>
            <person name="Sun Q."/>
        </authorList>
    </citation>
    <scope>NUCLEOTIDE SEQUENCE</scope>
    <source>
        <strain evidence="2">JC740</strain>
    </source>
</reference>
<keyword evidence="1" id="KW-1133">Transmembrane helix</keyword>
<feature type="transmembrane region" description="Helical" evidence="1">
    <location>
        <begin position="275"/>
        <end position="300"/>
    </location>
</feature>
<dbReference type="EMBL" id="JAJKFW010000062">
    <property type="protein sequence ID" value="MCC9644947.1"/>
    <property type="molecule type" value="Genomic_DNA"/>
</dbReference>
<gene>
    <name evidence="2" type="ORF">LOC71_21940</name>
</gene>
<accession>A0ABS8NPQ5</accession>
<proteinExistence type="predicted"/>
<feature type="transmembrane region" description="Helical" evidence="1">
    <location>
        <begin position="12"/>
        <end position="31"/>
    </location>
</feature>
<name>A0ABS8NPQ5_9BACT</name>
<feature type="transmembrane region" description="Helical" evidence="1">
    <location>
        <begin position="306"/>
        <end position="328"/>
    </location>
</feature>
<feature type="transmembrane region" description="Helical" evidence="1">
    <location>
        <begin position="245"/>
        <end position="263"/>
    </location>
</feature>
<dbReference type="RefSeq" id="WP_230276608.1">
    <property type="nucleotide sequence ID" value="NZ_JAJKFW010000062.1"/>
</dbReference>
<organism evidence="2 3">
    <name type="scientific">Rhodopirellula halodulae</name>
    <dbReference type="NCBI Taxonomy" id="2894198"/>
    <lineage>
        <taxon>Bacteria</taxon>
        <taxon>Pseudomonadati</taxon>
        <taxon>Planctomycetota</taxon>
        <taxon>Planctomycetia</taxon>
        <taxon>Pirellulales</taxon>
        <taxon>Pirellulaceae</taxon>
        <taxon>Rhodopirellula</taxon>
    </lineage>
</organism>
<comment type="caution">
    <text evidence="2">The sequence shown here is derived from an EMBL/GenBank/DDBJ whole genome shotgun (WGS) entry which is preliminary data.</text>
</comment>
<evidence type="ECO:0000313" key="2">
    <source>
        <dbReference type="EMBL" id="MCC9644947.1"/>
    </source>
</evidence>
<sequence length="583" mass="62949">MPYSKRRNTRRAAIGSLFFVAGLFAGTIVAVPKLHRAWLAEQTPVEMTCGELLQNGIGEASVVRLTDATVAEPPEEMQFAMLEPAPNAMQAMPVGSGMGAWMSGDKVSMAKKTLADALRHPRAQTMLDEMVRGEVMPRHLGGTNMPQPLKLSPGREVAAKAVDEVRSTGSLTVFVSEDPTIQWIADGANLLGVELPESFVDLAKLDCYSLHPVSLTESKQNAAIWAAGSALTLTLGWLLCSSAGWGIWILFCPIAAVAGVFGLPMRSGRGNKVTWTLAFFAGGFCLAAAFVLTVFLGGLGSTPSSWAFQAAGFVSLCAGLALWLGILGSMKTKRNMAMSISSLDNLVVADPKRSRSSKKAAKKSSGDVDASKFASDGVRQDKLQETLSKNASYSRRYLDPRLSVPANLTIRDEANENVIVWQNNAFEEPLAIEIGRGDAACSATVQVGCQNLVLAMTDELDGNIRLRLISFLDNGHCLISVDGSYPELTENLSNEFATISVFESADAKKLLAKHLEVSADAAERQHSGLIRLDSNEWRDIVLLSERAVKSVLHDEGLQKWEIHDATYGRFAFPCRPIQSMQTV</sequence>
<keyword evidence="1" id="KW-0472">Membrane</keyword>
<keyword evidence="3" id="KW-1185">Reference proteome</keyword>
<evidence type="ECO:0000313" key="3">
    <source>
        <dbReference type="Proteomes" id="UP001430306"/>
    </source>
</evidence>
<protein>
    <submittedName>
        <fullName evidence="2">MFS transporter</fullName>
    </submittedName>
</protein>